<dbReference type="PANTHER" id="PTHR48111:SF41">
    <property type="entry name" value="TRANSCRIPTIONAL REGULATORY PROTEIN CUSR-RELATED"/>
    <property type="match status" value="1"/>
</dbReference>
<dbReference type="InterPro" id="IPR036388">
    <property type="entry name" value="WH-like_DNA-bd_sf"/>
</dbReference>
<dbReference type="PANTHER" id="PTHR48111">
    <property type="entry name" value="REGULATOR OF RPOS"/>
    <property type="match status" value="1"/>
</dbReference>
<dbReference type="SMART" id="SM00448">
    <property type="entry name" value="REC"/>
    <property type="match status" value="1"/>
</dbReference>
<dbReference type="GO" id="GO:0006355">
    <property type="term" value="P:regulation of DNA-templated transcription"/>
    <property type="evidence" value="ECO:0007669"/>
    <property type="project" value="InterPro"/>
</dbReference>
<dbReference type="AlphaFoldDB" id="A0A024HDH0"/>
<dbReference type="GO" id="GO:0005829">
    <property type="term" value="C:cytosol"/>
    <property type="evidence" value="ECO:0007669"/>
    <property type="project" value="TreeGrafter"/>
</dbReference>
<gene>
    <name evidence="6" type="ORF">PKB_1727</name>
</gene>
<evidence type="ECO:0000313" key="7">
    <source>
        <dbReference type="Proteomes" id="UP000025241"/>
    </source>
</evidence>
<dbReference type="PATRIC" id="fig|1301098.3.peg.1720"/>
<dbReference type="Gene3D" id="3.40.50.2300">
    <property type="match status" value="1"/>
</dbReference>
<dbReference type="CDD" id="cd00383">
    <property type="entry name" value="trans_reg_C"/>
    <property type="match status" value="1"/>
</dbReference>
<name>A0A024HDH0_PSEKB</name>
<evidence type="ECO:0000259" key="4">
    <source>
        <dbReference type="PROSITE" id="PS50110"/>
    </source>
</evidence>
<feature type="domain" description="Response regulatory" evidence="4">
    <location>
        <begin position="115"/>
        <end position="222"/>
    </location>
</feature>
<dbReference type="eggNOG" id="COG0745">
    <property type="taxonomic scope" value="Bacteria"/>
</dbReference>
<accession>A0A024HDH0</accession>
<feature type="domain" description="OmpR/PhoB-type" evidence="5">
    <location>
        <begin position="231"/>
        <end position="329"/>
    </location>
</feature>
<reference evidence="6 7" key="1">
    <citation type="submission" date="2013-03" db="EMBL/GenBank/DDBJ databases">
        <authorList>
            <person name="Linke B."/>
        </authorList>
    </citation>
    <scope>NUCLEOTIDE SEQUENCE [LARGE SCALE GENOMIC DNA]</scope>
    <source>
        <strain evidence="6 7">B13</strain>
    </source>
</reference>
<evidence type="ECO:0000256" key="2">
    <source>
        <dbReference type="PROSITE-ProRule" id="PRU00169"/>
    </source>
</evidence>
<dbReference type="InterPro" id="IPR016032">
    <property type="entry name" value="Sig_transdc_resp-reg_C-effctor"/>
</dbReference>
<dbReference type="InterPro" id="IPR011006">
    <property type="entry name" value="CheY-like_superfamily"/>
</dbReference>
<dbReference type="OrthoDB" id="9802426at2"/>
<dbReference type="InterPro" id="IPR001867">
    <property type="entry name" value="OmpR/PhoB-type_DNA-bd"/>
</dbReference>
<dbReference type="GO" id="GO:0000156">
    <property type="term" value="F:phosphorelay response regulator activity"/>
    <property type="evidence" value="ECO:0007669"/>
    <property type="project" value="TreeGrafter"/>
</dbReference>
<keyword evidence="2" id="KW-0597">Phosphoprotein</keyword>
<dbReference type="EMBL" id="HG322950">
    <property type="protein sequence ID" value="CDF83085.1"/>
    <property type="molecule type" value="Genomic_DNA"/>
</dbReference>
<keyword evidence="7" id="KW-1185">Reference proteome</keyword>
<proteinExistence type="predicted"/>
<evidence type="ECO:0000256" key="1">
    <source>
        <dbReference type="ARBA" id="ARBA00023125"/>
    </source>
</evidence>
<dbReference type="Pfam" id="PF00486">
    <property type="entry name" value="Trans_reg_C"/>
    <property type="match status" value="1"/>
</dbReference>
<protein>
    <submittedName>
        <fullName evidence="6">Uncharacterized protein</fullName>
    </submittedName>
</protein>
<dbReference type="SUPFAM" id="SSF46894">
    <property type="entry name" value="C-terminal effector domain of the bipartite response regulators"/>
    <property type="match status" value="1"/>
</dbReference>
<reference evidence="6 7" key="2">
    <citation type="submission" date="2014-05" db="EMBL/GenBank/DDBJ databases">
        <title>Genome sequence of the 3-chlorobenzoate degrading bacterium Pseudomonas knackmussii B13 shows multiple evidence for horizontal gene transfer.</title>
        <authorList>
            <person name="Miyazaki R."/>
            <person name="Bertelli C."/>
            <person name="Falquet L."/>
            <person name="Robinson-Rechavi M."/>
            <person name="Gharib W."/>
            <person name="Roy S."/>
            <person name="Van der Meer J.R."/>
        </authorList>
    </citation>
    <scope>NUCLEOTIDE SEQUENCE [LARGE SCALE GENOMIC DNA]</scope>
    <source>
        <strain evidence="6 7">B13</strain>
    </source>
</reference>
<dbReference type="InterPro" id="IPR001789">
    <property type="entry name" value="Sig_transdc_resp-reg_receiver"/>
</dbReference>
<feature type="DNA-binding region" description="OmpR/PhoB-type" evidence="3">
    <location>
        <begin position="231"/>
        <end position="329"/>
    </location>
</feature>
<dbReference type="KEGG" id="pkc:PKB_1727"/>
<dbReference type="SUPFAM" id="SSF52172">
    <property type="entry name" value="CheY-like"/>
    <property type="match status" value="1"/>
</dbReference>
<dbReference type="SMART" id="SM00862">
    <property type="entry name" value="Trans_reg_C"/>
    <property type="match status" value="1"/>
</dbReference>
<dbReference type="Proteomes" id="UP000025241">
    <property type="component" value="Chromosome I"/>
</dbReference>
<dbReference type="GO" id="GO:0000976">
    <property type="term" value="F:transcription cis-regulatory region binding"/>
    <property type="evidence" value="ECO:0007669"/>
    <property type="project" value="TreeGrafter"/>
</dbReference>
<sequence>MSRKSKHTGNALPAADYSPLNIPDAVPIPYDTPASPLYGVGLAALNDGLKVFVDPYVGMRLGDRVEVYWDDSDTPFAFVDVDEANLNNVLALTLDASLFINGDFHPRYEIVRESATVAVSPSRDIRVILSLPGGPDPDPSTPHNENLAAPIVPDDIVDIQLQDMNGWHALKLLRKLSSACILIVTAETRLSEKLRAFELGADDFLEKPVQLPELLARAHALLRRPPAGNLDGSLQVGDLQLDPARFRVQRGGRRGRLPAKEFALLHLLMRDAGKVVSRRKIISALWDNGAYYDDAAVSVAICRLRSRIDAPFASKLIHTQRGIGYVLEERSAAQEQ</sequence>
<dbReference type="STRING" id="1301098.PKB_1727"/>
<dbReference type="GO" id="GO:0032993">
    <property type="term" value="C:protein-DNA complex"/>
    <property type="evidence" value="ECO:0007669"/>
    <property type="project" value="TreeGrafter"/>
</dbReference>
<feature type="modified residue" description="4-aspartylphosphate" evidence="2">
    <location>
        <position position="158"/>
    </location>
</feature>
<dbReference type="PROSITE" id="PS51755">
    <property type="entry name" value="OMPR_PHOB"/>
    <property type="match status" value="1"/>
</dbReference>
<dbReference type="Gene3D" id="1.10.10.10">
    <property type="entry name" value="Winged helix-like DNA-binding domain superfamily/Winged helix DNA-binding domain"/>
    <property type="match status" value="1"/>
</dbReference>
<keyword evidence="1 3" id="KW-0238">DNA-binding</keyword>
<dbReference type="HOGENOM" id="CLU_826024_0_0_6"/>
<organism evidence="6 7">
    <name type="scientific">Pseudomonas knackmussii (strain DSM 6978 / CCUG 54928 / LMG 23759 / B13)</name>
    <dbReference type="NCBI Taxonomy" id="1301098"/>
    <lineage>
        <taxon>Bacteria</taxon>
        <taxon>Pseudomonadati</taxon>
        <taxon>Pseudomonadota</taxon>
        <taxon>Gammaproteobacteria</taxon>
        <taxon>Pseudomonadales</taxon>
        <taxon>Pseudomonadaceae</taxon>
        <taxon>Pseudomonas</taxon>
    </lineage>
</organism>
<evidence type="ECO:0000313" key="6">
    <source>
        <dbReference type="EMBL" id="CDF83085.1"/>
    </source>
</evidence>
<evidence type="ECO:0000256" key="3">
    <source>
        <dbReference type="PROSITE-ProRule" id="PRU01091"/>
    </source>
</evidence>
<dbReference type="Pfam" id="PF00072">
    <property type="entry name" value="Response_reg"/>
    <property type="match status" value="1"/>
</dbReference>
<dbReference type="InterPro" id="IPR039420">
    <property type="entry name" value="WalR-like"/>
</dbReference>
<dbReference type="PROSITE" id="PS50110">
    <property type="entry name" value="RESPONSE_REGULATORY"/>
    <property type="match status" value="1"/>
</dbReference>
<dbReference type="RefSeq" id="WP_052355213.1">
    <property type="nucleotide sequence ID" value="NZ_HG322950.1"/>
</dbReference>
<evidence type="ECO:0000259" key="5">
    <source>
        <dbReference type="PROSITE" id="PS51755"/>
    </source>
</evidence>